<keyword evidence="5" id="KW-1185">Reference proteome</keyword>
<accession>A0ABP0DNR2</accession>
<dbReference type="EMBL" id="CAWUOM010000052">
    <property type="protein sequence ID" value="CAK7268947.1"/>
    <property type="molecule type" value="Genomic_DNA"/>
</dbReference>
<evidence type="ECO:0000256" key="2">
    <source>
        <dbReference type="SAM" id="MobiDB-lite"/>
    </source>
</evidence>
<reference evidence="4 5" key="1">
    <citation type="submission" date="2024-01" db="EMBL/GenBank/DDBJ databases">
        <authorList>
            <person name="Allen C."/>
            <person name="Tagirdzhanova G."/>
        </authorList>
    </citation>
    <scope>NUCLEOTIDE SEQUENCE [LARGE SCALE GENOMIC DNA]</scope>
    <source>
        <strain evidence="4 5">CBS 573.63</strain>
    </source>
</reference>
<feature type="region of interest" description="Disordered" evidence="2">
    <location>
        <begin position="687"/>
        <end position="732"/>
    </location>
</feature>
<feature type="coiled-coil region" evidence="1">
    <location>
        <begin position="554"/>
        <end position="581"/>
    </location>
</feature>
<evidence type="ECO:0000259" key="3">
    <source>
        <dbReference type="Pfam" id="PF15456"/>
    </source>
</evidence>
<dbReference type="InterPro" id="IPR029191">
    <property type="entry name" value="Uds1"/>
</dbReference>
<feature type="compositionally biased region" description="Polar residues" evidence="2">
    <location>
        <begin position="691"/>
        <end position="716"/>
    </location>
</feature>
<dbReference type="Proteomes" id="UP001642501">
    <property type="component" value="Unassembled WGS sequence"/>
</dbReference>
<evidence type="ECO:0000313" key="5">
    <source>
        <dbReference type="Proteomes" id="UP001642501"/>
    </source>
</evidence>
<proteinExistence type="predicted"/>
<dbReference type="Pfam" id="PF15456">
    <property type="entry name" value="Uds1"/>
    <property type="match status" value="1"/>
</dbReference>
<feature type="compositionally biased region" description="Low complexity" evidence="2">
    <location>
        <begin position="253"/>
        <end position="266"/>
    </location>
</feature>
<keyword evidence="1" id="KW-0175">Coiled coil</keyword>
<feature type="compositionally biased region" description="Polar residues" evidence="2">
    <location>
        <begin position="131"/>
        <end position="141"/>
    </location>
</feature>
<feature type="compositionally biased region" description="Polar residues" evidence="2">
    <location>
        <begin position="189"/>
        <end position="207"/>
    </location>
</feature>
<feature type="domain" description="Up-regulated during septation protein 1" evidence="3">
    <location>
        <begin position="534"/>
        <end position="650"/>
    </location>
</feature>
<feature type="compositionally biased region" description="Polar residues" evidence="2">
    <location>
        <begin position="110"/>
        <end position="121"/>
    </location>
</feature>
<comment type="caution">
    <text evidence="4">The sequence shown here is derived from an EMBL/GenBank/DDBJ whole genome shotgun (WGS) entry which is preliminary data.</text>
</comment>
<organism evidence="4 5">
    <name type="scientific">Sporothrix epigloea</name>
    <dbReference type="NCBI Taxonomy" id="1892477"/>
    <lineage>
        <taxon>Eukaryota</taxon>
        <taxon>Fungi</taxon>
        <taxon>Dikarya</taxon>
        <taxon>Ascomycota</taxon>
        <taxon>Pezizomycotina</taxon>
        <taxon>Sordariomycetes</taxon>
        <taxon>Sordariomycetidae</taxon>
        <taxon>Ophiostomatales</taxon>
        <taxon>Ophiostomataceae</taxon>
        <taxon>Sporothrix</taxon>
    </lineage>
</organism>
<feature type="region of interest" description="Disordered" evidence="2">
    <location>
        <begin position="52"/>
        <end position="75"/>
    </location>
</feature>
<sequence length="939" mass="99976">MPNGCEAAKDDKEKASLWRLHPPPERKYQLFPKAEKQRQLVAGKSLDLEQTAVTAGGKSTSNSNVNGDSTNNLTTTRRNNSLRIRIREHTLIRRRKISVPELVPLTTVQEVASKSPTTSSRPPFHERSVSAPGNSWISQRPQQHKPVDCTLSQPKLTSFCDNIPEHGVYVPNDLPSGSPIDLPRCDTAQPVSTAPALSSAVSLQTKDSAADSYAPPLPPRRPMSPRDLAPLVIPPQSSQQAVPSPPGPPRAPPTSSSSPNSSSPRSRLADISFESTIPTVRSEDSIRTRTPVTPFSPLSAVSNASTLPTPVSATSAACVATVASLAAPAVKLPSAKLLHTSSDSWADESEDANSSKPAAVAAVNSTAIDDASCRPPATTEPTLPQITLTASTATTECPAAATDFPATAYAGLSSLSAAANMRVHRRGQSDLSSIVERAWLRRRRSASRKASASAAINAMSTAAISFSQAQDSIHASTAIAGLSSYASTPTVTAVHERSNSKVSKNGESRAFDVLPCGHKATEVPNVLGASEAAALATEALQQASRFGVLCKKDVDTLSRELRNLEERIEYLRRVCTSLRADHHALHARIFHYLRSTNTANISHDVLLRQQETLAELETAIDYRLTQLEQIEDRRAVVRQKLFEHVAAAATLPLTCPLTAAAVQAAGLIPASSFFNVEPLSPPFVASSSSSYQQHISTPPRSPTKTFSQPATSSHSDSLAALSPPSQRPAAQVPSTILEQPIVEEAVAVFHTHNHAPVQMPATPTTQMAPVTPSDGIVASPLSSPISTFTSPDSHRVDVESIRVYASDDVYALLSDVDNRITRMGSPPLAPVPNAAPLPLPTSPTAQDYFSLPRNGALSREERRRLHRAHSEDLLTGFSAYTHRTSTPPATSLRSHLGAVASVTASTASEPGLFSEPPAEPSGIYLTSAVFRPERSILAT</sequence>
<feature type="region of interest" description="Disordered" evidence="2">
    <location>
        <begin position="110"/>
        <end position="147"/>
    </location>
</feature>
<feature type="compositionally biased region" description="Polar residues" evidence="2">
    <location>
        <begin position="52"/>
        <end position="68"/>
    </location>
</feature>
<name>A0ABP0DNR2_9PEZI</name>
<protein>
    <recommendedName>
        <fullName evidence="3">Up-regulated during septation protein 1 domain-containing protein</fullName>
    </recommendedName>
</protein>
<feature type="compositionally biased region" description="Pro residues" evidence="2">
    <location>
        <begin position="243"/>
        <end position="252"/>
    </location>
</feature>
<feature type="region of interest" description="Disordered" evidence="2">
    <location>
        <begin position="180"/>
        <end position="307"/>
    </location>
</feature>
<evidence type="ECO:0000256" key="1">
    <source>
        <dbReference type="SAM" id="Coils"/>
    </source>
</evidence>
<evidence type="ECO:0000313" key="4">
    <source>
        <dbReference type="EMBL" id="CAK7268947.1"/>
    </source>
</evidence>
<gene>
    <name evidence="4" type="ORF">SEPCBS57363_003352</name>
</gene>